<dbReference type="InterPro" id="IPR027417">
    <property type="entry name" value="P-loop_NTPase"/>
</dbReference>
<dbReference type="PANTHER" id="PTHR32309">
    <property type="entry name" value="TYROSINE-PROTEIN KINASE"/>
    <property type="match status" value="1"/>
</dbReference>
<evidence type="ECO:0000313" key="1">
    <source>
        <dbReference type="EMBL" id="GGX49523.1"/>
    </source>
</evidence>
<dbReference type="InterPro" id="IPR050445">
    <property type="entry name" value="Bact_polysacc_biosynth/exp"/>
</dbReference>
<proteinExistence type="predicted"/>
<accession>A0A918K6A6</accession>
<comment type="caution">
    <text evidence="1">The sequence shown here is derived from an EMBL/GenBank/DDBJ whole genome shotgun (WGS) entry which is preliminary data.</text>
</comment>
<keyword evidence="2" id="KW-1185">Reference proteome</keyword>
<dbReference type="GO" id="GO:0005886">
    <property type="term" value="C:plasma membrane"/>
    <property type="evidence" value="ECO:0007669"/>
    <property type="project" value="TreeGrafter"/>
</dbReference>
<dbReference type="Gene3D" id="3.40.50.300">
    <property type="entry name" value="P-loop containing nucleotide triphosphate hydrolases"/>
    <property type="match status" value="1"/>
</dbReference>
<reference evidence="1" key="2">
    <citation type="submission" date="2020-09" db="EMBL/GenBank/DDBJ databases">
        <authorList>
            <person name="Sun Q."/>
            <person name="Kim S."/>
        </authorList>
    </citation>
    <scope>NUCLEOTIDE SEQUENCE</scope>
    <source>
        <strain evidence="1">KCTC 22169</strain>
    </source>
</reference>
<sequence>MEGNKLYNALLKTQAKQVRTTSERRANGAVVQSEPKLKEPNWTVNSDEVDGNTPTQYDTAASLAQINNPNPWTRDELKARKIIYPGMQQKAILDAYREIRIQLRDKSGESNFSVMVSSLSRKDSSVLSAFNLAATFALDASTSALLVDCNPYDQHLNRLVSTPLGKGITDYVAHEGMPVKDIIYPSGIDRLSVVPAGHLSTSAVELFSAVRMKTLMNELRGRYPDRYIVIHAPSFRFSTEARILVRYADHALLTVPFGEITPEEVVSAVDALGTDKFSGLVYQE</sequence>
<dbReference type="SUPFAM" id="SSF52540">
    <property type="entry name" value="P-loop containing nucleoside triphosphate hydrolases"/>
    <property type="match status" value="1"/>
</dbReference>
<evidence type="ECO:0008006" key="3">
    <source>
        <dbReference type="Google" id="ProtNLM"/>
    </source>
</evidence>
<evidence type="ECO:0000313" key="2">
    <source>
        <dbReference type="Proteomes" id="UP000626148"/>
    </source>
</evidence>
<dbReference type="RefSeq" id="WP_189608018.1">
    <property type="nucleotide sequence ID" value="NZ_BMXR01000003.1"/>
</dbReference>
<dbReference type="Proteomes" id="UP000626148">
    <property type="component" value="Unassembled WGS sequence"/>
</dbReference>
<dbReference type="GO" id="GO:0004713">
    <property type="term" value="F:protein tyrosine kinase activity"/>
    <property type="evidence" value="ECO:0007669"/>
    <property type="project" value="TreeGrafter"/>
</dbReference>
<protein>
    <recommendedName>
        <fullName evidence="3">Polysaccharide biosynthesis protein</fullName>
    </recommendedName>
</protein>
<dbReference type="PANTHER" id="PTHR32309:SF13">
    <property type="entry name" value="FERRIC ENTEROBACTIN TRANSPORT PROTEIN FEPE"/>
    <property type="match status" value="1"/>
</dbReference>
<reference evidence="1" key="1">
    <citation type="journal article" date="2014" name="Int. J. Syst. Evol. Microbiol.">
        <title>Complete genome sequence of Corynebacterium casei LMG S-19264T (=DSM 44701T), isolated from a smear-ripened cheese.</title>
        <authorList>
            <consortium name="US DOE Joint Genome Institute (JGI-PGF)"/>
            <person name="Walter F."/>
            <person name="Albersmeier A."/>
            <person name="Kalinowski J."/>
            <person name="Ruckert C."/>
        </authorList>
    </citation>
    <scope>NUCLEOTIDE SEQUENCE</scope>
    <source>
        <strain evidence="1">KCTC 22169</strain>
    </source>
</reference>
<name>A0A918K6A6_9GAMM</name>
<gene>
    <name evidence="1" type="ORF">GCM10007392_16060</name>
</gene>
<organism evidence="1 2">
    <name type="scientific">Saccharospirillum salsuginis</name>
    <dbReference type="NCBI Taxonomy" id="418750"/>
    <lineage>
        <taxon>Bacteria</taxon>
        <taxon>Pseudomonadati</taxon>
        <taxon>Pseudomonadota</taxon>
        <taxon>Gammaproteobacteria</taxon>
        <taxon>Oceanospirillales</taxon>
        <taxon>Saccharospirillaceae</taxon>
        <taxon>Saccharospirillum</taxon>
    </lineage>
</organism>
<dbReference type="AlphaFoldDB" id="A0A918K6A6"/>
<dbReference type="EMBL" id="BMXR01000003">
    <property type="protein sequence ID" value="GGX49523.1"/>
    <property type="molecule type" value="Genomic_DNA"/>
</dbReference>